<evidence type="ECO:0000313" key="3">
    <source>
        <dbReference type="Proteomes" id="UP000275749"/>
    </source>
</evidence>
<dbReference type="AlphaFoldDB" id="A0A3N1ZU42"/>
<feature type="transmembrane region" description="Helical" evidence="1">
    <location>
        <begin position="62"/>
        <end position="80"/>
    </location>
</feature>
<organism evidence="2 3">
    <name type="scientific">Luteococcus japonicus</name>
    <dbReference type="NCBI Taxonomy" id="33984"/>
    <lineage>
        <taxon>Bacteria</taxon>
        <taxon>Bacillati</taxon>
        <taxon>Actinomycetota</taxon>
        <taxon>Actinomycetes</taxon>
        <taxon>Propionibacteriales</taxon>
        <taxon>Propionibacteriaceae</taxon>
        <taxon>Luteococcus</taxon>
    </lineage>
</organism>
<keyword evidence="1" id="KW-0812">Transmembrane</keyword>
<keyword evidence="1" id="KW-0472">Membrane</keyword>
<feature type="transmembrane region" description="Helical" evidence="1">
    <location>
        <begin position="206"/>
        <end position="222"/>
    </location>
</feature>
<evidence type="ECO:0000256" key="1">
    <source>
        <dbReference type="SAM" id="Phobius"/>
    </source>
</evidence>
<dbReference type="RefSeq" id="WP_143813971.1">
    <property type="nucleotide sequence ID" value="NZ_RKHG01000001.1"/>
</dbReference>
<proteinExistence type="predicted"/>
<keyword evidence="1" id="KW-1133">Transmembrane helix</keyword>
<sequence>MSAPVVWAALLAGITAALAVPSPARMPGQVRARRGLPPSAMAAVLVVGVLGVALVLTGLRGLLWAVLGCAVAFTGGHLTSRARAERRRRRAGAEVAHACQVVAGQLRLGAVPSRALLQAAADSDCMERAAATQLIGGDVGRALREAGAGPGREGLVSLARAWELGERTGAPIAALTLQVSDQVRGERAARQLVDAELSGPRSTARLLAFLPLVGIVMGRASGGDPVGFLLHTVPGLVCLVCGVLLACAGVLWTEQMARAARRP</sequence>
<gene>
    <name evidence="2" type="ORF">EDD41_1584</name>
</gene>
<dbReference type="Proteomes" id="UP000275749">
    <property type="component" value="Unassembled WGS sequence"/>
</dbReference>
<comment type="caution">
    <text evidence="2">The sequence shown here is derived from an EMBL/GenBank/DDBJ whole genome shotgun (WGS) entry which is preliminary data.</text>
</comment>
<protein>
    <submittedName>
        <fullName evidence="2">Tight adherence protein B</fullName>
    </submittedName>
</protein>
<feature type="transmembrane region" description="Helical" evidence="1">
    <location>
        <begin position="36"/>
        <end position="56"/>
    </location>
</feature>
<dbReference type="EMBL" id="RKHG01000001">
    <property type="protein sequence ID" value="ROR54381.1"/>
    <property type="molecule type" value="Genomic_DNA"/>
</dbReference>
<dbReference type="PANTHER" id="PTHR35007:SF4">
    <property type="entry name" value="CONSERVED TRANSMEMBRANE PROTEIN-RELATED"/>
    <property type="match status" value="1"/>
</dbReference>
<name>A0A3N1ZU42_9ACTN</name>
<evidence type="ECO:0000313" key="2">
    <source>
        <dbReference type="EMBL" id="ROR54381.1"/>
    </source>
</evidence>
<accession>A0A3N1ZU42</accession>
<reference evidence="2 3" key="1">
    <citation type="submission" date="2018-11" db="EMBL/GenBank/DDBJ databases">
        <title>Sequencing the genomes of 1000 actinobacteria strains.</title>
        <authorList>
            <person name="Klenk H.-P."/>
        </authorList>
    </citation>
    <scope>NUCLEOTIDE SEQUENCE [LARGE SCALE GENOMIC DNA]</scope>
    <source>
        <strain evidence="2 3">DSM 10546</strain>
    </source>
</reference>
<feature type="transmembrane region" description="Helical" evidence="1">
    <location>
        <begin position="6"/>
        <end position="24"/>
    </location>
</feature>
<feature type="transmembrane region" description="Helical" evidence="1">
    <location>
        <begin position="228"/>
        <end position="252"/>
    </location>
</feature>
<dbReference type="PANTHER" id="PTHR35007">
    <property type="entry name" value="INTEGRAL MEMBRANE PROTEIN-RELATED"/>
    <property type="match status" value="1"/>
</dbReference>